<dbReference type="Proteomes" id="UP000186074">
    <property type="component" value="Chromosome"/>
</dbReference>
<organism evidence="11 12">
    <name type="scientific">Poseidonibacter parvus</name>
    <dbReference type="NCBI Taxonomy" id="1850254"/>
    <lineage>
        <taxon>Bacteria</taxon>
        <taxon>Pseudomonadati</taxon>
        <taxon>Campylobacterota</taxon>
        <taxon>Epsilonproteobacteria</taxon>
        <taxon>Campylobacterales</taxon>
        <taxon>Arcobacteraceae</taxon>
        <taxon>Poseidonibacter</taxon>
    </lineage>
</organism>
<dbReference type="NCBIfam" id="TIGR00326">
    <property type="entry name" value="eubact_ribD"/>
    <property type="match status" value="1"/>
</dbReference>
<name>A0A1P8KJF9_9BACT</name>
<comment type="pathway">
    <text evidence="2">Cofactor biosynthesis; riboflavin biosynthesis; 5-amino-6-(D-ribitylamino)uracil from GTP: step 2/4.</text>
</comment>
<dbReference type="PANTHER" id="PTHR11079:SF162">
    <property type="entry name" value="RIBOFLAVIN BIOSYNTHESIS PROTEIN PYRD, CHLOROPLASTIC"/>
    <property type="match status" value="1"/>
</dbReference>
<dbReference type="OrthoDB" id="9800865at2"/>
<evidence type="ECO:0000313" key="12">
    <source>
        <dbReference type="Proteomes" id="UP000186074"/>
    </source>
</evidence>
<dbReference type="Gene3D" id="3.40.140.10">
    <property type="entry name" value="Cytidine Deaminase, domain 2"/>
    <property type="match status" value="1"/>
</dbReference>
<dbReference type="GO" id="GO:0008835">
    <property type="term" value="F:diaminohydroxyphosphoribosylaminopyrimidine deaminase activity"/>
    <property type="evidence" value="ECO:0007669"/>
    <property type="project" value="UniProtKB-EC"/>
</dbReference>
<dbReference type="InterPro" id="IPR004794">
    <property type="entry name" value="Eubact_RibD"/>
</dbReference>
<protein>
    <recommendedName>
        <fullName evidence="8">Riboflavin biosynthesis protein RibD</fullName>
        <ecNumber evidence="7">1.1.1.193</ecNumber>
        <ecNumber evidence="6">3.5.4.26</ecNumber>
    </recommendedName>
</protein>
<gene>
    <name evidence="11" type="ORF">LPB137_01930</name>
</gene>
<dbReference type="SUPFAM" id="SSF53597">
    <property type="entry name" value="Dihydrofolate reductase-like"/>
    <property type="match status" value="1"/>
</dbReference>
<dbReference type="GO" id="GO:0009231">
    <property type="term" value="P:riboflavin biosynthetic process"/>
    <property type="evidence" value="ECO:0007669"/>
    <property type="project" value="UniProtKB-UniPathway"/>
</dbReference>
<evidence type="ECO:0000256" key="6">
    <source>
        <dbReference type="ARBA" id="ARBA00012766"/>
    </source>
</evidence>
<comment type="similarity">
    <text evidence="4">In the N-terminal section; belongs to the cytidine and deoxycytidylate deaminase family.</text>
</comment>
<dbReference type="InterPro" id="IPR002734">
    <property type="entry name" value="RibDG_C"/>
</dbReference>
<dbReference type="STRING" id="1850254.LPB137_01930"/>
<dbReference type="Pfam" id="PF01872">
    <property type="entry name" value="RibD_C"/>
    <property type="match status" value="1"/>
</dbReference>
<evidence type="ECO:0000256" key="7">
    <source>
        <dbReference type="ARBA" id="ARBA00013173"/>
    </source>
</evidence>
<dbReference type="AlphaFoldDB" id="A0A1P8KJF9"/>
<dbReference type="SUPFAM" id="SSF53927">
    <property type="entry name" value="Cytidine deaminase-like"/>
    <property type="match status" value="1"/>
</dbReference>
<evidence type="ECO:0000256" key="8">
    <source>
        <dbReference type="ARBA" id="ARBA00019930"/>
    </source>
</evidence>
<evidence type="ECO:0000256" key="3">
    <source>
        <dbReference type="ARBA" id="ARBA00004910"/>
    </source>
</evidence>
<evidence type="ECO:0000256" key="4">
    <source>
        <dbReference type="ARBA" id="ARBA00005259"/>
    </source>
</evidence>
<dbReference type="EC" id="1.1.1.193" evidence="7"/>
<dbReference type="RefSeq" id="WP_076083663.1">
    <property type="nucleotide sequence ID" value="NZ_CP019070.1"/>
</dbReference>
<evidence type="ECO:0000256" key="1">
    <source>
        <dbReference type="ARBA" id="ARBA00002151"/>
    </source>
</evidence>
<dbReference type="UniPathway" id="UPA00275">
    <property type="reaction ID" value="UER00401"/>
</dbReference>
<comment type="pathway">
    <text evidence="3">Cofactor biosynthesis; riboflavin biosynthesis; 5-amino-6-(D-ribitylamino)uracil from GTP: step 3/4.</text>
</comment>
<keyword evidence="9" id="KW-0511">Multifunctional enzyme</keyword>
<dbReference type="PROSITE" id="PS51747">
    <property type="entry name" value="CYT_DCMP_DEAMINASES_2"/>
    <property type="match status" value="1"/>
</dbReference>
<dbReference type="EC" id="3.5.4.26" evidence="6"/>
<dbReference type="KEGG" id="alp:LPB137_01930"/>
<dbReference type="CDD" id="cd01284">
    <property type="entry name" value="Riboflavin_deaminase-reductase"/>
    <property type="match status" value="1"/>
</dbReference>
<keyword evidence="12" id="KW-1185">Reference proteome</keyword>
<dbReference type="EMBL" id="CP019070">
    <property type="protein sequence ID" value="APW64687.1"/>
    <property type="molecule type" value="Genomic_DNA"/>
</dbReference>
<dbReference type="Gene3D" id="3.40.430.10">
    <property type="entry name" value="Dihydrofolate Reductase, subunit A"/>
    <property type="match status" value="1"/>
</dbReference>
<comment type="function">
    <text evidence="1">Converts 2,5-diamino-6-(ribosylamino)-4(3h)-pyrimidinone 5'-phosphate into 5-amino-6-(ribosylamino)-2,4(1h,3h)-pyrimidinedione 5'-phosphate.</text>
</comment>
<sequence>MKINNDFFMNLAINEAWKYQFLTYPNPAVGCVVVKGDSEILAIEAHKEAGMPHAEVNALKAAFLKYHPNDVLKTLNDSFKIHEYLIKNHKGFFNDCKVYVTLEPCNHIGKTPSCANLIKELKPNKVIIGHEDSNNDAKGGIETLKLADIDIELDCLKKEAYELLYPFLKWNSGTFIFYKMAQTLNGSVDGAISANQAKAYVHSLRDKIDLLLIGGNTVRTDKPTLDARYIAGRAPNVMIYSKNKIFDRKIPLFHIPNREVVISDDLFKLLDHKFIMVEGTYTLLDTLKEKLDYILLIVNPKIRKGSNALNDLDIDFEIVHENYIGEEKLVFLKRKS</sequence>
<evidence type="ECO:0000256" key="2">
    <source>
        <dbReference type="ARBA" id="ARBA00004882"/>
    </source>
</evidence>
<comment type="similarity">
    <text evidence="5">In the C-terminal section; belongs to the HTP reductase family.</text>
</comment>
<dbReference type="GO" id="GO:0008703">
    <property type="term" value="F:5-amino-6-(5-phosphoribosylamino)uracil reductase activity"/>
    <property type="evidence" value="ECO:0007669"/>
    <property type="project" value="UniProtKB-EC"/>
</dbReference>
<dbReference type="InterPro" id="IPR002125">
    <property type="entry name" value="CMP_dCMP_dom"/>
</dbReference>
<dbReference type="InterPro" id="IPR024072">
    <property type="entry name" value="DHFR-like_dom_sf"/>
</dbReference>
<dbReference type="InterPro" id="IPR016193">
    <property type="entry name" value="Cytidine_deaminase-like"/>
</dbReference>
<evidence type="ECO:0000259" key="10">
    <source>
        <dbReference type="PROSITE" id="PS51747"/>
    </source>
</evidence>
<feature type="domain" description="CMP/dCMP-type deaminase" evidence="10">
    <location>
        <begin position="3"/>
        <end position="152"/>
    </location>
</feature>
<reference evidence="11 12" key="1">
    <citation type="submission" date="2017-01" db="EMBL/GenBank/DDBJ databases">
        <title>Genome sequencing of Arcobacter sp. LPB0137.</title>
        <authorList>
            <person name="Lee G.-W."/>
            <person name="Yi H."/>
        </authorList>
    </citation>
    <scope>NUCLEOTIDE SEQUENCE [LARGE SCALE GENOMIC DNA]</scope>
    <source>
        <strain evidence="11 12">LPB0137</strain>
    </source>
</reference>
<evidence type="ECO:0000256" key="5">
    <source>
        <dbReference type="ARBA" id="ARBA00007417"/>
    </source>
</evidence>
<dbReference type="Pfam" id="PF00383">
    <property type="entry name" value="dCMP_cyt_deam_1"/>
    <property type="match status" value="1"/>
</dbReference>
<proteinExistence type="inferred from homology"/>
<evidence type="ECO:0000313" key="11">
    <source>
        <dbReference type="EMBL" id="APW64687.1"/>
    </source>
</evidence>
<dbReference type="PANTHER" id="PTHR11079">
    <property type="entry name" value="CYTOSINE DEAMINASE FAMILY MEMBER"/>
    <property type="match status" value="1"/>
</dbReference>
<evidence type="ECO:0000256" key="9">
    <source>
        <dbReference type="ARBA" id="ARBA00023268"/>
    </source>
</evidence>
<accession>A0A1P8KJF9</accession>